<protein>
    <recommendedName>
        <fullName evidence="6">C2H2-type domain-containing protein</fullName>
    </recommendedName>
</protein>
<proteinExistence type="predicted"/>
<dbReference type="PANTHER" id="PTHR14196">
    <property type="entry name" value="ODD-SKIPPED - RELATED"/>
    <property type="match status" value="1"/>
</dbReference>
<evidence type="ECO:0000256" key="5">
    <source>
        <dbReference type="PROSITE-ProRule" id="PRU00042"/>
    </source>
</evidence>
<name>A0A672LBT2_SINGR</name>
<dbReference type="InterPro" id="IPR036236">
    <property type="entry name" value="Znf_C2H2_sf"/>
</dbReference>
<dbReference type="GO" id="GO:0005634">
    <property type="term" value="C:nucleus"/>
    <property type="evidence" value="ECO:0007669"/>
    <property type="project" value="TreeGrafter"/>
</dbReference>
<dbReference type="Gene3D" id="3.30.160.60">
    <property type="entry name" value="Classic Zinc Finger"/>
    <property type="match status" value="3"/>
</dbReference>
<organism evidence="7 8">
    <name type="scientific">Sinocyclocheilus grahami</name>
    <name type="common">Dianchi golden-line fish</name>
    <name type="synonym">Barbus grahami</name>
    <dbReference type="NCBI Taxonomy" id="75366"/>
    <lineage>
        <taxon>Eukaryota</taxon>
        <taxon>Metazoa</taxon>
        <taxon>Chordata</taxon>
        <taxon>Craniata</taxon>
        <taxon>Vertebrata</taxon>
        <taxon>Euteleostomi</taxon>
        <taxon>Actinopterygii</taxon>
        <taxon>Neopterygii</taxon>
        <taxon>Teleostei</taxon>
        <taxon>Ostariophysi</taxon>
        <taxon>Cypriniformes</taxon>
        <taxon>Cyprinidae</taxon>
        <taxon>Cyprininae</taxon>
        <taxon>Sinocyclocheilus</taxon>
    </lineage>
</organism>
<reference evidence="7" key="1">
    <citation type="submission" date="2025-08" db="UniProtKB">
        <authorList>
            <consortium name="Ensembl"/>
        </authorList>
    </citation>
    <scope>IDENTIFICATION</scope>
</reference>
<dbReference type="PANTHER" id="PTHR14196:SF12">
    <property type="entry name" value="ZINC FINGER PROTEIN 208-LIKE"/>
    <property type="match status" value="1"/>
</dbReference>
<dbReference type="Pfam" id="PF00096">
    <property type="entry name" value="zf-C2H2"/>
    <property type="match status" value="3"/>
</dbReference>
<dbReference type="PROSITE" id="PS00028">
    <property type="entry name" value="ZINC_FINGER_C2H2_1"/>
    <property type="match status" value="3"/>
</dbReference>
<evidence type="ECO:0000259" key="6">
    <source>
        <dbReference type="PROSITE" id="PS50157"/>
    </source>
</evidence>
<keyword evidence="4" id="KW-0862">Zinc</keyword>
<accession>A0A672LBT2</accession>
<keyword evidence="2" id="KW-0677">Repeat</keyword>
<dbReference type="GO" id="GO:0000977">
    <property type="term" value="F:RNA polymerase II transcription regulatory region sequence-specific DNA binding"/>
    <property type="evidence" value="ECO:0007669"/>
    <property type="project" value="TreeGrafter"/>
</dbReference>
<dbReference type="AlphaFoldDB" id="A0A672LBT2"/>
<evidence type="ECO:0000256" key="2">
    <source>
        <dbReference type="ARBA" id="ARBA00022737"/>
    </source>
</evidence>
<keyword evidence="1" id="KW-0479">Metal-binding</keyword>
<feature type="domain" description="C2H2-type" evidence="6">
    <location>
        <begin position="102"/>
        <end position="130"/>
    </location>
</feature>
<dbReference type="InterPro" id="IPR013087">
    <property type="entry name" value="Znf_C2H2_type"/>
</dbReference>
<dbReference type="GO" id="GO:0000981">
    <property type="term" value="F:DNA-binding transcription factor activity, RNA polymerase II-specific"/>
    <property type="evidence" value="ECO:0007669"/>
    <property type="project" value="TreeGrafter"/>
</dbReference>
<reference evidence="7" key="2">
    <citation type="submission" date="2025-09" db="UniProtKB">
        <authorList>
            <consortium name="Ensembl"/>
        </authorList>
    </citation>
    <scope>IDENTIFICATION</scope>
</reference>
<dbReference type="PROSITE" id="PS50157">
    <property type="entry name" value="ZINC_FINGER_C2H2_2"/>
    <property type="match status" value="3"/>
</dbReference>
<dbReference type="FunFam" id="3.30.160.60:FF:002343">
    <property type="entry name" value="Zinc finger protein 33A"/>
    <property type="match status" value="1"/>
</dbReference>
<dbReference type="Ensembl" id="ENSSGRT00000021694.1">
    <property type="protein sequence ID" value="ENSSGRP00000020080.1"/>
    <property type="gene ID" value="ENSSGRG00000012156.1"/>
</dbReference>
<dbReference type="InterPro" id="IPR050717">
    <property type="entry name" value="C2H2-ZF_Transcription_Reg"/>
</dbReference>
<keyword evidence="3 5" id="KW-0863">Zinc-finger</keyword>
<evidence type="ECO:0000256" key="4">
    <source>
        <dbReference type="ARBA" id="ARBA00022833"/>
    </source>
</evidence>
<dbReference type="Proteomes" id="UP000472262">
    <property type="component" value="Unassembled WGS sequence"/>
</dbReference>
<dbReference type="GO" id="GO:0008270">
    <property type="term" value="F:zinc ion binding"/>
    <property type="evidence" value="ECO:0007669"/>
    <property type="project" value="UniProtKB-KW"/>
</dbReference>
<dbReference type="SUPFAM" id="SSF57667">
    <property type="entry name" value="beta-beta-alpha zinc fingers"/>
    <property type="match status" value="2"/>
</dbReference>
<dbReference type="OMA" id="FEEPNRC"/>
<evidence type="ECO:0000256" key="3">
    <source>
        <dbReference type="ARBA" id="ARBA00022771"/>
    </source>
</evidence>
<sequence length="156" mass="18150">FEEPNRCWSSLTSIVGIETQRNGSNPKSLSLSDPRHERIHTGERPYHCLQCGKNFSDSGHLKQHERMHTGERPYQCPQCSKCFYRSGDLKRHQRIHSGERPYHCNQCDKTFSDSGHLRGHQEHKHLRDGSRSPSFPVRFPDRNQQCCVSLFMCLLS</sequence>
<feature type="domain" description="C2H2-type" evidence="6">
    <location>
        <begin position="74"/>
        <end position="101"/>
    </location>
</feature>
<evidence type="ECO:0000256" key="1">
    <source>
        <dbReference type="ARBA" id="ARBA00022723"/>
    </source>
</evidence>
<dbReference type="InParanoid" id="A0A672LBT2"/>
<dbReference type="FunFam" id="3.30.160.60:FF:000624">
    <property type="entry name" value="zinc finger protein 697"/>
    <property type="match status" value="1"/>
</dbReference>
<feature type="domain" description="C2H2-type" evidence="6">
    <location>
        <begin position="46"/>
        <end position="73"/>
    </location>
</feature>
<dbReference type="SMART" id="SM00355">
    <property type="entry name" value="ZnF_C2H2"/>
    <property type="match status" value="3"/>
</dbReference>
<evidence type="ECO:0000313" key="7">
    <source>
        <dbReference type="Ensembl" id="ENSSGRP00000020080.1"/>
    </source>
</evidence>
<dbReference type="FunFam" id="3.30.160.60:FF:000218">
    <property type="entry name" value="Zinc finger protein 10"/>
    <property type="match status" value="1"/>
</dbReference>
<evidence type="ECO:0000313" key="8">
    <source>
        <dbReference type="Proteomes" id="UP000472262"/>
    </source>
</evidence>
<keyword evidence="8" id="KW-1185">Reference proteome</keyword>